<reference evidence="19 20" key="1">
    <citation type="journal article" date="2013" name="Genome Biol. Evol.">
        <title>Genome evolution and phylogenomic analysis of candidatus kinetoplastibacterium, the betaproteobacterial endosymbionts of strigomonas and angomonas.</title>
        <authorList>
            <person name="Alves J.M."/>
            <person name="Serrano M.G."/>
            <person name="Maia da Silva F."/>
            <person name="Voegtly L.J."/>
            <person name="Matveyev A.V."/>
            <person name="Teixeira M.M."/>
            <person name="Camargo E.P."/>
            <person name="Buck G.A."/>
        </authorList>
    </citation>
    <scope>NUCLEOTIDE SEQUENCE [LARGE SCALE GENOMIC DNA]</scope>
    <source>
        <strain evidence="19 20">TCC036E</strain>
    </source>
</reference>
<comment type="subcellular location">
    <subcellularLocation>
        <location evidence="1">Cytoplasm</location>
    </subcellularLocation>
</comment>
<dbReference type="PANTHER" id="PTHR43152">
    <property type="entry name" value="UVRABC SYSTEM PROTEIN A"/>
    <property type="match status" value="1"/>
</dbReference>
<keyword evidence="7" id="KW-0227">DNA damage</keyword>
<dbReference type="PATRIC" id="fig|1208918.3.peg.531"/>
<dbReference type="InterPro" id="IPR004602">
    <property type="entry name" value="UvrA"/>
</dbReference>
<keyword evidence="5" id="KW-0677">Repeat</keyword>
<dbReference type="GO" id="GO:0004518">
    <property type="term" value="F:nuclease activity"/>
    <property type="evidence" value="ECO:0007669"/>
    <property type="project" value="UniProtKB-KW"/>
</dbReference>
<dbReference type="InterPro" id="IPR017871">
    <property type="entry name" value="ABC_transporter-like_CS"/>
</dbReference>
<dbReference type="GO" id="GO:0005737">
    <property type="term" value="C:cytoplasm"/>
    <property type="evidence" value="ECO:0007669"/>
    <property type="project" value="UniProtKB-SubCell"/>
</dbReference>
<dbReference type="InterPro" id="IPR003439">
    <property type="entry name" value="ABC_transporter-like_ATP-bd"/>
</dbReference>
<feature type="domain" description="ABC transporter" evidence="18">
    <location>
        <begin position="617"/>
        <end position="948"/>
    </location>
</feature>
<dbReference type="Gene3D" id="3.30.1490.20">
    <property type="entry name" value="ATP-grasp fold, A domain"/>
    <property type="match status" value="1"/>
</dbReference>
<dbReference type="Gene3D" id="1.20.1580.10">
    <property type="entry name" value="ABC transporter ATPase like domain"/>
    <property type="match status" value="3"/>
</dbReference>
<keyword evidence="8" id="KW-0228">DNA excision</keyword>
<evidence type="ECO:0000256" key="10">
    <source>
        <dbReference type="ARBA" id="ARBA00022833"/>
    </source>
</evidence>
<dbReference type="InterPro" id="IPR027417">
    <property type="entry name" value="P-loop_NTPase"/>
</dbReference>
<dbReference type="Proteomes" id="UP000011686">
    <property type="component" value="Chromosome"/>
</dbReference>
<dbReference type="GO" id="GO:0008270">
    <property type="term" value="F:zinc ion binding"/>
    <property type="evidence" value="ECO:0007669"/>
    <property type="project" value="UniProtKB-KW"/>
</dbReference>
<dbReference type="PANTHER" id="PTHR43152:SF3">
    <property type="entry name" value="UVRABC SYSTEM PROTEIN A"/>
    <property type="match status" value="1"/>
</dbReference>
<dbReference type="GO" id="GO:0003677">
    <property type="term" value="F:DNA binding"/>
    <property type="evidence" value="ECO:0007669"/>
    <property type="project" value="UniProtKB-KW"/>
</dbReference>
<sequence>MSAKIRISGALQNNLKNINLEIDTNEFMVITGVSGSGKSSLAIDTLFSEGQNRYLETFSTYARQILNSANKPMADKIEGILPAILVNQKNTIKHSHSTVGTITEICDYLKLFFANNSKLFCKKCNALVQKNNPESIFQNILDRTEKISKPKIIISFDFLTSEEIKDDVLKFLASKGYLNIHQQNIVKQNNGMPYIVLNIIQDRLILANKNKTRFLEAVNTALSMGKNMVTIQLMDKDEIINTWKYSGSLYCTNCNIKYYDITSDHFSFSSPLGACIECNGFGNKIVIDIDKVIPDKSISLLDGAIKPWRTDTFKSCQMDLQRYATKHSIPLSKPWKDLKEEEKNWVINGDASWENNDSSWKNIWYGVKNFFEHLESKSYKMHIRILLSKYRKHIICPKCKGNRLKKDSLLWYMCSKIKYENNEIPSIEFQERKQEYKKEFNISDILNSPLEQTLILLKNFSKNPDLNEISTIQEIIKRIETLNNIGVGYLTLNRQSKTLSGGELQRINLTTALGSSLINTLFIIDEPTNGLHYCDVHKIIKELKQLRDMGNCVIVIEHNKEAILSADRLIEMGPGSGINGGNIIFDDHPSKIIKSNTITGKYIQEKNHTHKQTSQQNNQRNIICITGACANNLKNINLEIPLNNFICITGISGSGKSSLVKDIIYSSIMDFKETGNKKTKEVKDITGIEHITETYLIDNSPLIKSSRSTPASYLGIFEIIRDIFAKADLSIERNYKPNVFSMNSGLGRCPECEGKGFKKIEMQFISDIYLECEECEGKRFRPEILEVKIYRNDQAYSIDQVLDMTIQEAMIIFNNDSIFSDALSCMMSLGLPHIILGQTISIMSNGEIRRLKLAKYLMQFKSENANENSLLLLDEPTAGLHINEIDLLITVLKDLVKSGNTVIVVEHNLQLISSSDWICDLGPGAGEKGGEIVAVGTPENIKKSNISLTGKALREQDAVSNDIILQKQYFDRNEIKRITKDDNIKIFNAYENNLKNINLELPLGKFIAITGVSGSGKSTIAFDILFNEGQRRYLMTMNAYARSIIHTAKKPRVDKIINLPPTAAISQRLNSAGHKSTVGTISEINNFLRLLFSKLGQQHCYKCGSNITSLTIEQIISRIKNIFYNKIVIITTPIKTSNKTLIKNLIKQLNLSIDINKTQENTIIYLPIAEIKISKKNEILLNNRIKNALEYSDGFVQISEKAESACLKLENKSIIYSTKQKCFYCQIDYPKIDSQLFSYNNKKGWCDSCHGTGMLSNNQQSKKMIDSKQYDNDLKCKICNGKRLNNISLSVLWKNLNINDLISMSIDDLKTFFNKNLTEIIENKIANEIVKEIIKRLDFMANLGIGYLSLNRSEPTLSGGELQRVHLSSQLGSASQGICYILDEPTIGLHPRDNKSLIKSLVNLTNNGNTVVVVEHDPEVIKSASYLIEIGPGAGVRGGTIINQGPMEKILKDNDSFFTKNITHKYVNKLIFNKKNSYKNNLEIKNASKNNLNNVSVKFPLGFLNVVTGVSGSGKSTLIRNVLFNNIKSKLDNDLYTWEHCQNIKNFESIDKILSVDQTPIGKNSRSCPATFIGFWDEIRKIFSNSNESKIRGWTASRFSFNSKEGRCEECKGTGIKTIEMNFMPNAESQCDVCNGSRFNSETKTVEFSGYNIGEILSMNVDQALKIFANFPKISHPLELMQEIGLGYLPIGQSSSNLSGGEAQRIKIVTELSKMSDFINNKKNTLYILDEPTIGLSSYDIKKLVLVLRKLTELNNTVIVIEHNLDFIIQSDWIIDIGPEGGRNGGQLLFQGTIDSLLKKDVDSYTKEAIIEYIQQ</sequence>
<keyword evidence="13" id="KW-0238">DNA-binding</keyword>
<keyword evidence="4" id="KW-0479">Metal-binding</keyword>
<evidence type="ECO:0000256" key="2">
    <source>
        <dbReference type="ARBA" id="ARBA00022475"/>
    </source>
</evidence>
<dbReference type="SMART" id="SM00382">
    <property type="entry name" value="AAA"/>
    <property type="match status" value="4"/>
</dbReference>
<evidence type="ECO:0000256" key="15">
    <source>
        <dbReference type="ARBA" id="ARBA00038000"/>
    </source>
</evidence>
<dbReference type="HOGENOM" id="CLU_001370_3_1_4"/>
<dbReference type="InterPro" id="IPR041552">
    <property type="entry name" value="UvrA_DNA-bd"/>
</dbReference>
<dbReference type="Gene3D" id="3.40.50.300">
    <property type="entry name" value="P-loop containing nucleotide triphosphate hydrolases"/>
    <property type="match status" value="5"/>
</dbReference>
<dbReference type="SUPFAM" id="SSF52540">
    <property type="entry name" value="P-loop containing nucleoside triphosphate hydrolases"/>
    <property type="match status" value="4"/>
</dbReference>
<dbReference type="InterPro" id="IPR003593">
    <property type="entry name" value="AAA+_ATPase"/>
</dbReference>
<dbReference type="eggNOG" id="COG0178">
    <property type="taxonomic scope" value="Bacteria"/>
</dbReference>
<dbReference type="RefSeq" id="WP_015238328.1">
    <property type="nucleotide sequence ID" value="NC_020283.1"/>
</dbReference>
<keyword evidence="3" id="KW-0963">Cytoplasm</keyword>
<evidence type="ECO:0000256" key="3">
    <source>
        <dbReference type="ARBA" id="ARBA00022490"/>
    </source>
</evidence>
<proteinExistence type="inferred from homology"/>
<evidence type="ECO:0000256" key="5">
    <source>
        <dbReference type="ARBA" id="ARBA00022737"/>
    </source>
</evidence>
<evidence type="ECO:0000256" key="16">
    <source>
        <dbReference type="ARBA" id="ARBA00039316"/>
    </source>
</evidence>
<dbReference type="STRING" id="1208918.CDEE_0866"/>
<feature type="domain" description="ABC transporter" evidence="18">
    <location>
        <begin position="979"/>
        <end position="1463"/>
    </location>
</feature>
<dbReference type="GO" id="GO:0005524">
    <property type="term" value="F:ATP binding"/>
    <property type="evidence" value="ECO:0007669"/>
    <property type="project" value="UniProtKB-KW"/>
</dbReference>
<keyword evidence="20" id="KW-1185">Reference proteome</keyword>
<dbReference type="KEGG" id="kct:CDEE_0866"/>
<keyword evidence="2" id="KW-0472">Membrane</keyword>
<gene>
    <name evidence="19" type="ORF">CDEE_0866</name>
</gene>
<keyword evidence="6" id="KW-0547">Nucleotide-binding</keyword>
<organism evidence="19 20">
    <name type="scientific">Candidatus Kinetoplastidibacterium crithidiae TCC036E</name>
    <dbReference type="NCBI Taxonomy" id="1208918"/>
    <lineage>
        <taxon>Bacteria</taxon>
        <taxon>Pseudomonadati</taxon>
        <taxon>Pseudomonadota</taxon>
        <taxon>Betaproteobacteria</taxon>
        <taxon>Candidatus Kinetoplastidibacterium</taxon>
    </lineage>
</organism>
<keyword evidence="12" id="KW-0267">Excision nuclease</keyword>
<dbReference type="GO" id="GO:0009380">
    <property type="term" value="C:excinuclease repair complex"/>
    <property type="evidence" value="ECO:0007669"/>
    <property type="project" value="InterPro"/>
</dbReference>
<keyword evidence="9" id="KW-0863">Zinc-finger</keyword>
<keyword evidence="11" id="KW-0067">ATP-binding</keyword>
<dbReference type="InterPro" id="IPR013815">
    <property type="entry name" value="ATP_grasp_subdomain_1"/>
</dbReference>
<dbReference type="GO" id="GO:0016887">
    <property type="term" value="F:ATP hydrolysis activity"/>
    <property type="evidence" value="ECO:0007669"/>
    <property type="project" value="InterPro"/>
</dbReference>
<evidence type="ECO:0000256" key="4">
    <source>
        <dbReference type="ARBA" id="ARBA00022723"/>
    </source>
</evidence>
<name>M1LUQ6_9PROT</name>
<dbReference type="GO" id="GO:0006289">
    <property type="term" value="P:nucleotide-excision repair"/>
    <property type="evidence" value="ECO:0007669"/>
    <property type="project" value="InterPro"/>
</dbReference>
<evidence type="ECO:0000256" key="17">
    <source>
        <dbReference type="ARBA" id="ARBA00042156"/>
    </source>
</evidence>
<dbReference type="Gene3D" id="1.10.8.280">
    <property type="entry name" value="ABC transporter ATPase domain-like"/>
    <property type="match status" value="1"/>
</dbReference>
<evidence type="ECO:0000256" key="7">
    <source>
        <dbReference type="ARBA" id="ARBA00022763"/>
    </source>
</evidence>
<protein>
    <recommendedName>
        <fullName evidence="16">UvrABC system protein A</fullName>
    </recommendedName>
    <alternativeName>
        <fullName evidence="17">Excinuclease ABC subunit A</fullName>
    </alternativeName>
</protein>
<dbReference type="PROSITE" id="PS00211">
    <property type="entry name" value="ABC_TRANSPORTER_1"/>
    <property type="match status" value="1"/>
</dbReference>
<evidence type="ECO:0000259" key="18">
    <source>
        <dbReference type="PROSITE" id="PS50893"/>
    </source>
</evidence>
<evidence type="ECO:0000256" key="13">
    <source>
        <dbReference type="ARBA" id="ARBA00023125"/>
    </source>
</evidence>
<evidence type="ECO:0000256" key="8">
    <source>
        <dbReference type="ARBA" id="ARBA00022769"/>
    </source>
</evidence>
<dbReference type="EMBL" id="CP003804">
    <property type="protein sequence ID" value="AGF47831.1"/>
    <property type="molecule type" value="Genomic_DNA"/>
</dbReference>
<evidence type="ECO:0000256" key="12">
    <source>
        <dbReference type="ARBA" id="ARBA00022881"/>
    </source>
</evidence>
<evidence type="ECO:0000256" key="1">
    <source>
        <dbReference type="ARBA" id="ARBA00004496"/>
    </source>
</evidence>
<evidence type="ECO:0000313" key="20">
    <source>
        <dbReference type="Proteomes" id="UP000011686"/>
    </source>
</evidence>
<evidence type="ECO:0000256" key="14">
    <source>
        <dbReference type="ARBA" id="ARBA00023204"/>
    </source>
</evidence>
<accession>M1LUQ6</accession>
<evidence type="ECO:0000256" key="9">
    <source>
        <dbReference type="ARBA" id="ARBA00022771"/>
    </source>
</evidence>
<dbReference type="Pfam" id="PF17755">
    <property type="entry name" value="UvrA_DNA-bind"/>
    <property type="match status" value="1"/>
</dbReference>
<keyword evidence="2" id="KW-1003">Cell membrane</keyword>
<evidence type="ECO:0000256" key="6">
    <source>
        <dbReference type="ARBA" id="ARBA00022741"/>
    </source>
</evidence>
<dbReference type="NCBIfam" id="TIGR00630">
    <property type="entry name" value="uvra"/>
    <property type="match status" value="1"/>
</dbReference>
<evidence type="ECO:0000256" key="11">
    <source>
        <dbReference type="ARBA" id="ARBA00022840"/>
    </source>
</evidence>
<evidence type="ECO:0000313" key="19">
    <source>
        <dbReference type="EMBL" id="AGF47831.1"/>
    </source>
</evidence>
<dbReference type="PROSITE" id="PS50893">
    <property type="entry name" value="ABC_TRANSPORTER_2"/>
    <property type="match status" value="2"/>
</dbReference>
<keyword evidence="10" id="KW-0862">Zinc</keyword>
<keyword evidence="14" id="KW-0234">DNA repair</keyword>
<comment type="similarity">
    <text evidence="15">Belongs to the ABC transporter superfamily. UvrA family.</text>
</comment>